<reference evidence="2 3" key="1">
    <citation type="journal article" date="2015" name="Biotechnol. Biofuels">
        <title>Enhanced degradation of softwood versus hardwood by the white-rot fungus Pycnoporus coccineus.</title>
        <authorList>
            <person name="Couturier M."/>
            <person name="Navarro D."/>
            <person name="Chevret D."/>
            <person name="Henrissat B."/>
            <person name="Piumi F."/>
            <person name="Ruiz-Duenas F.J."/>
            <person name="Martinez A.T."/>
            <person name="Grigoriev I.V."/>
            <person name="Riley R."/>
            <person name="Lipzen A."/>
            <person name="Berrin J.G."/>
            <person name="Master E.R."/>
            <person name="Rosso M.N."/>
        </authorList>
    </citation>
    <scope>NUCLEOTIDE SEQUENCE [LARGE SCALE GENOMIC DNA]</scope>
    <source>
        <strain evidence="2 3">BRFM310</strain>
    </source>
</reference>
<evidence type="ECO:0000313" key="2">
    <source>
        <dbReference type="EMBL" id="OSD03185.1"/>
    </source>
</evidence>
<keyword evidence="3" id="KW-1185">Reference proteome</keyword>
<sequence length="73" mass="7629">MGCIPSKQKVLDGDSSTTAISGAKGQKERKQKKGPPSPIVADDAPPWVKGAASRVLTHKDGTIIITETQSVQS</sequence>
<dbReference type="AlphaFoldDB" id="A0A1Y2IPZ5"/>
<name>A0A1Y2IPZ5_TRAC3</name>
<proteinExistence type="predicted"/>
<accession>A0A1Y2IPZ5</accession>
<gene>
    <name evidence="2" type="ORF">PYCCODRAFT_1434606</name>
</gene>
<protein>
    <submittedName>
        <fullName evidence="2">Uncharacterized protein</fullName>
    </submittedName>
</protein>
<organism evidence="2 3">
    <name type="scientific">Trametes coccinea (strain BRFM310)</name>
    <name type="common">Pycnoporus coccineus</name>
    <dbReference type="NCBI Taxonomy" id="1353009"/>
    <lineage>
        <taxon>Eukaryota</taxon>
        <taxon>Fungi</taxon>
        <taxon>Dikarya</taxon>
        <taxon>Basidiomycota</taxon>
        <taxon>Agaricomycotina</taxon>
        <taxon>Agaricomycetes</taxon>
        <taxon>Polyporales</taxon>
        <taxon>Polyporaceae</taxon>
        <taxon>Trametes</taxon>
    </lineage>
</organism>
<evidence type="ECO:0000256" key="1">
    <source>
        <dbReference type="SAM" id="MobiDB-lite"/>
    </source>
</evidence>
<dbReference type="Proteomes" id="UP000193067">
    <property type="component" value="Unassembled WGS sequence"/>
</dbReference>
<evidence type="ECO:0000313" key="3">
    <source>
        <dbReference type="Proteomes" id="UP000193067"/>
    </source>
</evidence>
<dbReference type="EMBL" id="KZ084101">
    <property type="protein sequence ID" value="OSD03185.1"/>
    <property type="molecule type" value="Genomic_DNA"/>
</dbReference>
<feature type="region of interest" description="Disordered" evidence="1">
    <location>
        <begin position="1"/>
        <end position="45"/>
    </location>
</feature>
<dbReference type="OrthoDB" id="2749268at2759"/>